<evidence type="ECO:0008006" key="4">
    <source>
        <dbReference type="Google" id="ProtNLM"/>
    </source>
</evidence>
<protein>
    <recommendedName>
        <fullName evidence="4">SGNH hydrolase-type esterase domain-containing protein</fullName>
    </recommendedName>
</protein>
<feature type="compositionally biased region" description="Low complexity" evidence="1">
    <location>
        <begin position="79"/>
        <end position="92"/>
    </location>
</feature>
<feature type="region of interest" description="Disordered" evidence="1">
    <location>
        <begin position="1"/>
        <end position="36"/>
    </location>
</feature>
<feature type="region of interest" description="Disordered" evidence="1">
    <location>
        <begin position="66"/>
        <end position="183"/>
    </location>
</feature>
<name>A0A3B3CSV3_ORYME</name>
<organism evidence="2 3">
    <name type="scientific">Oryzias melastigma</name>
    <name type="common">Marine medaka</name>
    <dbReference type="NCBI Taxonomy" id="30732"/>
    <lineage>
        <taxon>Eukaryota</taxon>
        <taxon>Metazoa</taxon>
        <taxon>Chordata</taxon>
        <taxon>Craniata</taxon>
        <taxon>Vertebrata</taxon>
        <taxon>Euteleostomi</taxon>
        <taxon>Actinopterygii</taxon>
        <taxon>Neopterygii</taxon>
        <taxon>Teleostei</taxon>
        <taxon>Neoteleostei</taxon>
        <taxon>Acanthomorphata</taxon>
        <taxon>Ovalentaria</taxon>
        <taxon>Atherinomorphae</taxon>
        <taxon>Beloniformes</taxon>
        <taxon>Adrianichthyidae</taxon>
        <taxon>Oryziinae</taxon>
        <taxon>Oryzias</taxon>
    </lineage>
</organism>
<evidence type="ECO:0000313" key="3">
    <source>
        <dbReference type="Proteomes" id="UP000261560"/>
    </source>
</evidence>
<dbReference type="GeneTree" id="ENSGT01150000290092"/>
<sequence>MWPGLGQKVLSSSSTDLAADTAQTAPPPGTALISDRHTDLSASPTFCAASSLRQGRNVRTHSPDIAASIPLSNAPGTPPTSSTQSLRSSLSRVPSAVTPTRTPVSSKGSRRKRDPSSLDIPDRAGAPITSSVSTTRSKRRQLLREAVKRRSGIAAQPRGSLNPEPLVSEELDPSGHSYTGHQQVQVPHSPITPLFPPTTLIIGDSIIRNICFANATTCCYPGATVSVILDKLLYLLPELPPTIIRIIIHVGANEIRRRESELTKKDFLLLFDILKKCDKSIYISGLLPSINQRSERFSRALALHLWLQDMCIRNDFIFIDNFNLFWNRPSFFQSDGIHPNINGSRIFASNLQYVVQTTPK</sequence>
<dbReference type="SUPFAM" id="SSF52266">
    <property type="entry name" value="SGNH hydrolase"/>
    <property type="match status" value="1"/>
</dbReference>
<reference evidence="2" key="2">
    <citation type="submission" date="2025-09" db="UniProtKB">
        <authorList>
            <consortium name="Ensembl"/>
        </authorList>
    </citation>
    <scope>IDENTIFICATION</scope>
</reference>
<dbReference type="Ensembl" id="ENSOMET00000036216.1">
    <property type="protein sequence ID" value="ENSOMEP00000020671.1"/>
    <property type="gene ID" value="ENSOMEG00000022554.1"/>
</dbReference>
<dbReference type="CDD" id="cd00229">
    <property type="entry name" value="SGNH_hydrolase"/>
    <property type="match status" value="1"/>
</dbReference>
<feature type="compositionally biased region" description="Polar residues" evidence="1">
    <location>
        <begin position="97"/>
        <end position="107"/>
    </location>
</feature>
<dbReference type="PaxDb" id="30732-ENSOMEP00000020671"/>
<dbReference type="Proteomes" id="UP000261560">
    <property type="component" value="Unplaced"/>
</dbReference>
<dbReference type="STRING" id="30732.ENSOMEP00000020671"/>
<dbReference type="Gene3D" id="3.40.50.12690">
    <property type="match status" value="1"/>
</dbReference>
<keyword evidence="3" id="KW-1185">Reference proteome</keyword>
<dbReference type="AlphaFoldDB" id="A0A3B3CSV3"/>
<evidence type="ECO:0000256" key="1">
    <source>
        <dbReference type="SAM" id="MobiDB-lite"/>
    </source>
</evidence>
<proteinExistence type="predicted"/>
<accession>A0A3B3CSV3</accession>
<evidence type="ECO:0000313" key="2">
    <source>
        <dbReference type="Ensembl" id="ENSOMEP00000020671.1"/>
    </source>
</evidence>
<feature type="compositionally biased region" description="Low complexity" evidence="1">
    <location>
        <begin position="10"/>
        <end position="24"/>
    </location>
</feature>
<dbReference type="OMA" id="IIRNICF"/>
<reference evidence="2" key="1">
    <citation type="submission" date="2025-08" db="UniProtKB">
        <authorList>
            <consortium name="Ensembl"/>
        </authorList>
    </citation>
    <scope>IDENTIFICATION</scope>
</reference>
<dbReference type="Gene3D" id="3.40.50.12700">
    <property type="match status" value="1"/>
</dbReference>